<evidence type="ECO:0000313" key="4">
    <source>
        <dbReference type="Proteomes" id="UP000628775"/>
    </source>
</evidence>
<dbReference type="GO" id="GO:0016787">
    <property type="term" value="F:hydrolase activity"/>
    <property type="evidence" value="ECO:0007669"/>
    <property type="project" value="UniProtKB-KW"/>
</dbReference>
<sequence length="348" mass="39009">MKPTPDDLEQRLDAFLNTMVEEKQLPGAVYAIIGKDGVIAENAVGLAHLEKRLPMTLNTVFDLASLTKICVTLPSLLLLVQKGDIDFDDPIKRFFPNAGSEVTIRHLLTHTTGFTPTVPFYQYGWSNEEILQCILSDPAAPDQKVVYSDLNFILLGFLIERITGESLDAFAVQHIFKPLGMHSTSFNPTVDLKHVAPTEWLSEKQDYQWGEVHDENALHMKGVSGHAGLFSSLADLKRFAHMLLHQGQAQHSQFLSPALLKTSQRNYTKHLNLNRGLGWQLVDDCQSPAGYLFSEGSYGHTGFTGTSLWIDPQRELALILLSNRVHIGREINMNRIRRVFHNIALSVL</sequence>
<feature type="domain" description="Beta-lactamase-related" evidence="2">
    <location>
        <begin position="13"/>
        <end position="329"/>
    </location>
</feature>
<keyword evidence="4" id="KW-1185">Reference proteome</keyword>
<dbReference type="EMBL" id="BMIR01000016">
    <property type="protein sequence ID" value="GGE49588.1"/>
    <property type="molecule type" value="Genomic_DNA"/>
</dbReference>
<evidence type="ECO:0000259" key="2">
    <source>
        <dbReference type="Pfam" id="PF00144"/>
    </source>
</evidence>
<dbReference type="InterPro" id="IPR050789">
    <property type="entry name" value="Diverse_Enzym_Activities"/>
</dbReference>
<organism evidence="3 4">
    <name type="scientific">Pullulanibacillus camelliae</name>
    <dbReference type="NCBI Taxonomy" id="1707096"/>
    <lineage>
        <taxon>Bacteria</taxon>
        <taxon>Bacillati</taxon>
        <taxon>Bacillota</taxon>
        <taxon>Bacilli</taxon>
        <taxon>Bacillales</taxon>
        <taxon>Sporolactobacillaceae</taxon>
        <taxon>Pullulanibacillus</taxon>
    </lineage>
</organism>
<dbReference type="InterPro" id="IPR012338">
    <property type="entry name" value="Beta-lactam/transpept-like"/>
</dbReference>
<gene>
    <name evidence="3" type="ORF">GCM10011391_30460</name>
</gene>
<reference evidence="3" key="1">
    <citation type="journal article" date="2014" name="Int. J. Syst. Evol. Microbiol.">
        <title>Complete genome sequence of Corynebacterium casei LMG S-19264T (=DSM 44701T), isolated from a smear-ripened cheese.</title>
        <authorList>
            <consortium name="US DOE Joint Genome Institute (JGI-PGF)"/>
            <person name="Walter F."/>
            <person name="Albersmeier A."/>
            <person name="Kalinowski J."/>
            <person name="Ruckert C."/>
        </authorList>
    </citation>
    <scope>NUCLEOTIDE SEQUENCE</scope>
    <source>
        <strain evidence="3">CGMCC 1.15371</strain>
    </source>
</reference>
<proteinExistence type="predicted"/>
<accession>A0A8J2YKY1</accession>
<protein>
    <submittedName>
        <fullName evidence="3">Serine hydrolase</fullName>
    </submittedName>
</protein>
<dbReference type="InterPro" id="IPR001466">
    <property type="entry name" value="Beta-lactam-related"/>
</dbReference>
<name>A0A8J2YKY1_9BACL</name>
<comment type="caution">
    <text evidence="3">The sequence shown here is derived from an EMBL/GenBank/DDBJ whole genome shotgun (WGS) entry which is preliminary data.</text>
</comment>
<dbReference type="SUPFAM" id="SSF56601">
    <property type="entry name" value="beta-lactamase/transpeptidase-like"/>
    <property type="match status" value="1"/>
</dbReference>
<evidence type="ECO:0000313" key="3">
    <source>
        <dbReference type="EMBL" id="GGE49588.1"/>
    </source>
</evidence>
<dbReference type="Pfam" id="PF00144">
    <property type="entry name" value="Beta-lactamase"/>
    <property type="match status" value="1"/>
</dbReference>
<evidence type="ECO:0000256" key="1">
    <source>
        <dbReference type="ARBA" id="ARBA00022801"/>
    </source>
</evidence>
<dbReference type="Proteomes" id="UP000628775">
    <property type="component" value="Unassembled WGS sequence"/>
</dbReference>
<dbReference type="PANTHER" id="PTHR43283">
    <property type="entry name" value="BETA-LACTAMASE-RELATED"/>
    <property type="match status" value="1"/>
</dbReference>
<dbReference type="AlphaFoldDB" id="A0A8J2YKY1"/>
<dbReference type="PANTHER" id="PTHR43283:SF11">
    <property type="entry name" value="BETA-LACTAMASE-RELATED DOMAIN-CONTAINING PROTEIN"/>
    <property type="match status" value="1"/>
</dbReference>
<keyword evidence="1 3" id="KW-0378">Hydrolase</keyword>
<dbReference type="Gene3D" id="3.40.710.10">
    <property type="entry name" value="DD-peptidase/beta-lactamase superfamily"/>
    <property type="match status" value="1"/>
</dbReference>
<reference evidence="3" key="2">
    <citation type="submission" date="2020-09" db="EMBL/GenBank/DDBJ databases">
        <authorList>
            <person name="Sun Q."/>
            <person name="Zhou Y."/>
        </authorList>
    </citation>
    <scope>NUCLEOTIDE SEQUENCE</scope>
    <source>
        <strain evidence="3">CGMCC 1.15371</strain>
    </source>
</reference>
<dbReference type="RefSeq" id="WP_188696074.1">
    <property type="nucleotide sequence ID" value="NZ_BMIR01000016.1"/>
</dbReference>